<dbReference type="InterPro" id="IPR036388">
    <property type="entry name" value="WH-like_DNA-bd_sf"/>
</dbReference>
<dbReference type="InterPro" id="IPR016032">
    <property type="entry name" value="Sig_transdc_resp-reg_C-effctor"/>
</dbReference>
<dbReference type="GO" id="GO:0000160">
    <property type="term" value="P:phosphorelay signal transduction system"/>
    <property type="evidence" value="ECO:0007669"/>
    <property type="project" value="InterPro"/>
</dbReference>
<reference evidence="4 5" key="1">
    <citation type="journal article" date="2010" name="Stand. Genomic Sci.">
        <title>Complete genome sequence of Arcobacter nitrofigilis type strain (CI).</title>
        <authorList>
            <person name="Pati A."/>
            <person name="Gronow S."/>
            <person name="Lapidus A."/>
            <person name="Copeland A."/>
            <person name="Glavina Del Rio T."/>
            <person name="Nolan M."/>
            <person name="Lucas S."/>
            <person name="Tice H."/>
            <person name="Cheng J.F."/>
            <person name="Han C."/>
            <person name="Chertkov O."/>
            <person name="Bruce D."/>
            <person name="Tapia R."/>
            <person name="Goodwin L."/>
            <person name="Pitluck S."/>
            <person name="Liolios K."/>
            <person name="Ivanova N."/>
            <person name="Mavromatis K."/>
            <person name="Chen A."/>
            <person name="Palaniappan K."/>
            <person name="Land M."/>
            <person name="Hauser L."/>
            <person name="Chang Y.J."/>
            <person name="Jeffries C.D."/>
            <person name="Detter J.C."/>
            <person name="Rohde M."/>
            <person name="Goker M."/>
            <person name="Bristow J."/>
            <person name="Eisen J.A."/>
            <person name="Markowitz V."/>
            <person name="Hugenholtz P."/>
            <person name="Klenk H.P."/>
            <person name="Kyrpides N.C."/>
        </authorList>
    </citation>
    <scope>NUCLEOTIDE SEQUENCE [LARGE SCALE GENOMIC DNA]</scope>
    <source>
        <strain evidence="5">ATCC 33309 / DSM 7299 / CCUG 15893 / LMG 7604 / NCTC 12251 / CI</strain>
    </source>
</reference>
<name>D5V603_ARCNC</name>
<dbReference type="SUPFAM" id="SSF46894">
    <property type="entry name" value="C-terminal effector domain of the bipartite response regulators"/>
    <property type="match status" value="1"/>
</dbReference>
<evidence type="ECO:0000259" key="3">
    <source>
        <dbReference type="PROSITE" id="PS51755"/>
    </source>
</evidence>
<evidence type="ECO:0000256" key="1">
    <source>
        <dbReference type="ARBA" id="ARBA00023125"/>
    </source>
</evidence>
<dbReference type="KEGG" id="ant:Arnit_1514"/>
<dbReference type="SMART" id="SM00862">
    <property type="entry name" value="Trans_reg_C"/>
    <property type="match status" value="1"/>
</dbReference>
<evidence type="ECO:0000313" key="4">
    <source>
        <dbReference type="EMBL" id="ADG93170.1"/>
    </source>
</evidence>
<dbReference type="RefSeq" id="WP_013135315.1">
    <property type="nucleotide sequence ID" value="NC_014166.1"/>
</dbReference>
<dbReference type="EMBL" id="CP001999">
    <property type="protein sequence ID" value="ADG93170.1"/>
    <property type="molecule type" value="Genomic_DNA"/>
</dbReference>
<accession>D5V603</accession>
<keyword evidence="5" id="KW-1185">Reference proteome</keyword>
<organism evidence="4 5">
    <name type="scientific">Arcobacter nitrofigilis (strain ATCC 33309 / DSM 7299 / CCUG 15893 / LMG 7604 / NCTC 12251 / CI)</name>
    <name type="common">Campylobacter nitrofigilis</name>
    <dbReference type="NCBI Taxonomy" id="572480"/>
    <lineage>
        <taxon>Bacteria</taxon>
        <taxon>Pseudomonadati</taxon>
        <taxon>Campylobacterota</taxon>
        <taxon>Epsilonproteobacteria</taxon>
        <taxon>Campylobacterales</taxon>
        <taxon>Arcobacteraceae</taxon>
        <taxon>Arcobacter</taxon>
    </lineage>
</organism>
<dbReference type="GO" id="GO:0003677">
    <property type="term" value="F:DNA binding"/>
    <property type="evidence" value="ECO:0007669"/>
    <property type="project" value="UniProtKB-UniRule"/>
</dbReference>
<proteinExistence type="predicted"/>
<keyword evidence="1 2" id="KW-0238">DNA-binding</keyword>
<dbReference type="CDD" id="cd00383">
    <property type="entry name" value="trans_reg_C"/>
    <property type="match status" value="1"/>
</dbReference>
<dbReference type="STRING" id="572480.Arnit_1514"/>
<dbReference type="eggNOG" id="COG0745">
    <property type="taxonomic scope" value="Bacteria"/>
</dbReference>
<feature type="domain" description="OmpR/PhoB-type" evidence="3">
    <location>
        <begin position="37"/>
        <end position="131"/>
    </location>
</feature>
<dbReference type="AlphaFoldDB" id="D5V603"/>
<dbReference type="Pfam" id="PF00486">
    <property type="entry name" value="Trans_reg_C"/>
    <property type="match status" value="1"/>
</dbReference>
<dbReference type="GO" id="GO:0006355">
    <property type="term" value="P:regulation of DNA-templated transcription"/>
    <property type="evidence" value="ECO:0007669"/>
    <property type="project" value="InterPro"/>
</dbReference>
<evidence type="ECO:0000313" key="5">
    <source>
        <dbReference type="Proteomes" id="UP000000939"/>
    </source>
</evidence>
<protein>
    <submittedName>
        <fullName evidence="4">Response regulator receiver protein</fullName>
    </submittedName>
</protein>
<dbReference type="InterPro" id="IPR001867">
    <property type="entry name" value="OmpR/PhoB-type_DNA-bd"/>
</dbReference>
<dbReference type="OrthoDB" id="5365558at2"/>
<sequence length="140" mass="16670">MEDLTILLKHYTHAEFKNLSDYELAYIIEKNIPFKVTDIFNLNNGYYYCLATAKLYKNDNEILLTKLENKLLYFLIHNSTKIVSKEELENNVWRNRNKSIYAMRNLIKKIRDKTYYGIIKNISGVGYKIGTKNTEYGFYQ</sequence>
<dbReference type="Gene3D" id="1.10.10.10">
    <property type="entry name" value="Winged helix-like DNA-binding domain superfamily/Winged helix DNA-binding domain"/>
    <property type="match status" value="1"/>
</dbReference>
<dbReference type="Proteomes" id="UP000000939">
    <property type="component" value="Chromosome"/>
</dbReference>
<gene>
    <name evidence="4" type="ordered locus">Arnit_1514</name>
</gene>
<dbReference type="PROSITE" id="PS51755">
    <property type="entry name" value="OMPR_PHOB"/>
    <property type="match status" value="1"/>
</dbReference>
<dbReference type="HOGENOM" id="CLU_1830970_0_0_7"/>
<evidence type="ECO:0000256" key="2">
    <source>
        <dbReference type="PROSITE-ProRule" id="PRU01091"/>
    </source>
</evidence>
<feature type="DNA-binding region" description="OmpR/PhoB-type" evidence="2">
    <location>
        <begin position="37"/>
        <end position="131"/>
    </location>
</feature>